<comment type="caution">
    <text evidence="2">The sequence shown here is derived from an EMBL/GenBank/DDBJ whole genome shotgun (WGS) entry which is preliminary data.</text>
</comment>
<evidence type="ECO:0000313" key="2">
    <source>
        <dbReference type="EMBL" id="CAI6359898.1"/>
    </source>
</evidence>
<sequence>MDLNINSSDSMISLGPYSVSNIQFKEKAKQLILKLPEKLEEKTENYKELKIKEDIFKIKVLKKLSDIKKNVTIDDIIHLTNVKSKSEKIAFKKMLNAKEKILPLDIIELVNHQYLYNNLNTHYIRYDLDIEKMEYIKLSILYTDKQWSIINNSIRQDNNDYISKIRQFRQVKKSYSQFIDYIENRLKNIKDEVNFEIDNTKVPKNELEECTHVYEGVENEVLRLLKRIMIPEGCYMILTWLSPPEWKKKFKIDKLNYDFVRSDCDFSKTNNDDYMSYAYQRPLEEFAKEVRLEPVLEMYWESEEQFTKRLVMLDKKTRDNMSILDMINNSHKVSNNKQQYNDGRRNYKNKLKQNIVTNIDGINQILTANNQTSLKNIKSIFFNDTLFNIKLMSLDIYAELNKPYGDLTRPSKVIISLFKQLYKTLNDSDEFSKPLWKKTERILHLIEESKAKKYKNIKFKCEAVKLIEREANKMYDSALPTLRVQKVLPNRLKQPKQKPPKKPKEPTLNNEQHMYLKCFTNLSPTDIISNYITAVPEFKVE</sequence>
<evidence type="ECO:0000313" key="3">
    <source>
        <dbReference type="Proteomes" id="UP001160148"/>
    </source>
</evidence>
<dbReference type="AlphaFoldDB" id="A0AAV0WVP2"/>
<protein>
    <submittedName>
        <fullName evidence="2">Uncharacterized protein</fullName>
    </submittedName>
</protein>
<gene>
    <name evidence="2" type="ORF">MEUPH1_LOCUS15262</name>
</gene>
<feature type="region of interest" description="Disordered" evidence="1">
    <location>
        <begin position="489"/>
        <end position="510"/>
    </location>
</feature>
<accession>A0AAV0WVP2</accession>
<name>A0AAV0WVP2_9HEMI</name>
<reference evidence="2 3" key="1">
    <citation type="submission" date="2023-01" db="EMBL/GenBank/DDBJ databases">
        <authorList>
            <person name="Whitehead M."/>
        </authorList>
    </citation>
    <scope>NUCLEOTIDE SEQUENCE [LARGE SCALE GENOMIC DNA]</scope>
</reference>
<evidence type="ECO:0000256" key="1">
    <source>
        <dbReference type="SAM" id="MobiDB-lite"/>
    </source>
</evidence>
<dbReference type="EMBL" id="CARXXK010000002">
    <property type="protein sequence ID" value="CAI6359898.1"/>
    <property type="molecule type" value="Genomic_DNA"/>
</dbReference>
<proteinExistence type="predicted"/>
<dbReference type="Proteomes" id="UP001160148">
    <property type="component" value="Unassembled WGS sequence"/>
</dbReference>
<keyword evidence="3" id="KW-1185">Reference proteome</keyword>
<organism evidence="2 3">
    <name type="scientific">Macrosiphum euphorbiae</name>
    <name type="common">potato aphid</name>
    <dbReference type="NCBI Taxonomy" id="13131"/>
    <lineage>
        <taxon>Eukaryota</taxon>
        <taxon>Metazoa</taxon>
        <taxon>Ecdysozoa</taxon>
        <taxon>Arthropoda</taxon>
        <taxon>Hexapoda</taxon>
        <taxon>Insecta</taxon>
        <taxon>Pterygota</taxon>
        <taxon>Neoptera</taxon>
        <taxon>Paraneoptera</taxon>
        <taxon>Hemiptera</taxon>
        <taxon>Sternorrhyncha</taxon>
        <taxon>Aphidomorpha</taxon>
        <taxon>Aphidoidea</taxon>
        <taxon>Aphididae</taxon>
        <taxon>Macrosiphini</taxon>
        <taxon>Macrosiphum</taxon>
    </lineage>
</organism>